<organism evidence="5">
    <name type="scientific">Caldilineaceae bacterium SB0664_bin_27</name>
    <dbReference type="NCBI Taxonomy" id="2605260"/>
    <lineage>
        <taxon>Bacteria</taxon>
        <taxon>Bacillati</taxon>
        <taxon>Chloroflexota</taxon>
        <taxon>Caldilineae</taxon>
        <taxon>Caldilineales</taxon>
        <taxon>Caldilineaceae</taxon>
    </lineage>
</organism>
<dbReference type="PANTHER" id="PTHR10803">
    <property type="entry name" value="ARSENICAL PUMP-DRIVING ATPASE ARSENITE-TRANSLOCATING ATPASE"/>
    <property type="match status" value="1"/>
</dbReference>
<gene>
    <name evidence="5" type="ORF">F4Y42_14230</name>
</gene>
<feature type="domain" description="ArsA HSP20-like" evidence="4">
    <location>
        <begin position="346"/>
        <end position="407"/>
    </location>
</feature>
<dbReference type="Pfam" id="PF17886">
    <property type="entry name" value="ArsA_HSP20"/>
    <property type="match status" value="1"/>
</dbReference>
<evidence type="ECO:0000259" key="4">
    <source>
        <dbReference type="Pfam" id="PF17886"/>
    </source>
</evidence>
<dbReference type="AlphaFoldDB" id="A0A6B0YWQ7"/>
<protein>
    <submittedName>
        <fullName evidence="5">AAA family ATPase</fullName>
    </submittedName>
</protein>
<dbReference type="InterPro" id="IPR027417">
    <property type="entry name" value="P-loop_NTPase"/>
</dbReference>
<comment type="caution">
    <text evidence="5">The sequence shown here is derived from an EMBL/GenBank/DDBJ whole genome shotgun (WGS) entry which is preliminary data.</text>
</comment>
<dbReference type="Pfam" id="PF02374">
    <property type="entry name" value="ArsA_ATPase"/>
    <property type="match status" value="1"/>
</dbReference>
<comment type="similarity">
    <text evidence="1">Belongs to the arsA ATPase family.</text>
</comment>
<dbReference type="CDD" id="cd02035">
    <property type="entry name" value="ArsA"/>
    <property type="match status" value="1"/>
</dbReference>
<dbReference type="EMBL" id="VXRG01000117">
    <property type="protein sequence ID" value="MXY94595.1"/>
    <property type="molecule type" value="Genomic_DNA"/>
</dbReference>
<dbReference type="CDD" id="cd06464">
    <property type="entry name" value="ACD_sHsps-like"/>
    <property type="match status" value="1"/>
</dbReference>
<dbReference type="GO" id="GO:0016887">
    <property type="term" value="F:ATP hydrolysis activity"/>
    <property type="evidence" value="ECO:0007669"/>
    <property type="project" value="InterPro"/>
</dbReference>
<dbReference type="InterPro" id="IPR016300">
    <property type="entry name" value="ATPase_ArsA/GET3"/>
</dbReference>
<dbReference type="SUPFAM" id="SSF49764">
    <property type="entry name" value="HSP20-like chaperones"/>
    <property type="match status" value="1"/>
</dbReference>
<feature type="domain" description="ArsA/GET3 Anion-transporting ATPase-like" evidence="3">
    <location>
        <begin position="1"/>
        <end position="245"/>
    </location>
</feature>
<dbReference type="InterPro" id="IPR008978">
    <property type="entry name" value="HSP20-like_chaperone"/>
</dbReference>
<dbReference type="Gene3D" id="3.40.50.300">
    <property type="entry name" value="P-loop containing nucleotide triphosphate hydrolases"/>
    <property type="match status" value="1"/>
</dbReference>
<feature type="region of interest" description="Disordered" evidence="2">
    <location>
        <begin position="247"/>
        <end position="266"/>
    </location>
</feature>
<reference evidence="5" key="1">
    <citation type="submission" date="2019-09" db="EMBL/GenBank/DDBJ databases">
        <title>Characterisation of the sponge microbiome using genome-centric metagenomics.</title>
        <authorList>
            <person name="Engelberts J.P."/>
            <person name="Robbins S.J."/>
            <person name="De Goeij J.M."/>
            <person name="Aranda M."/>
            <person name="Bell S.C."/>
            <person name="Webster N.S."/>
        </authorList>
    </citation>
    <scope>NUCLEOTIDE SEQUENCE</scope>
    <source>
        <strain evidence="5">SB0664_bin_27</strain>
    </source>
</reference>
<feature type="compositionally biased region" description="Basic and acidic residues" evidence="2">
    <location>
        <begin position="255"/>
        <end position="264"/>
    </location>
</feature>
<sequence>MRILLYLGKGGVGKTTTAAATALRCAQIGYRTLVVSTDIAHSLADSLDRPLQNEPTEIADNLFAQEINVLDEVRKNWGALQGYMGKVLRKQGMSNTVAEEMAVIPGMEEIFSLIQIYRNAETREFDRVIVDAAPTGESMRLLAMPESFQWYVERFFGWGETAMRLTGGLLRRLMPEQDALAALPKLVDDVKELQEVLSDPQTTSYRVVVNPEKMVIKEGARAVTYLSLFDCPVDAVVVNRILPGVRAQGSDGGSADDKGGRRAGEATVFAPSSDPYLRQLQEQQTRYLAEIERDFYPLPILCSGWRSEEMVGFGPLRSLADELYGQRDPGEVMFVGRAQEIEEQGNDFVLKLPLPHIELDKIRLTKRGDELFISIGNFKREFLLPAVLAQRDASGAVFAGGILSIRFPCSSQ</sequence>
<dbReference type="GO" id="GO:0005524">
    <property type="term" value="F:ATP binding"/>
    <property type="evidence" value="ECO:0007669"/>
    <property type="project" value="InterPro"/>
</dbReference>
<evidence type="ECO:0000256" key="1">
    <source>
        <dbReference type="ARBA" id="ARBA00011040"/>
    </source>
</evidence>
<proteinExistence type="inferred from homology"/>
<name>A0A6B0YWQ7_9CHLR</name>
<accession>A0A6B0YWQ7</accession>
<dbReference type="NCBIfam" id="TIGR00345">
    <property type="entry name" value="GET3_arsA_TRC40"/>
    <property type="match status" value="1"/>
</dbReference>
<evidence type="ECO:0000256" key="2">
    <source>
        <dbReference type="SAM" id="MobiDB-lite"/>
    </source>
</evidence>
<dbReference type="InterPro" id="IPR040612">
    <property type="entry name" value="ArsA_HSP20-like"/>
</dbReference>
<dbReference type="Gene3D" id="2.60.40.790">
    <property type="match status" value="1"/>
</dbReference>
<dbReference type="PANTHER" id="PTHR10803:SF3">
    <property type="entry name" value="ATPASE GET3"/>
    <property type="match status" value="1"/>
</dbReference>
<dbReference type="SUPFAM" id="SSF52540">
    <property type="entry name" value="P-loop containing nucleoside triphosphate hydrolases"/>
    <property type="match status" value="1"/>
</dbReference>
<evidence type="ECO:0000259" key="3">
    <source>
        <dbReference type="Pfam" id="PF02374"/>
    </source>
</evidence>
<dbReference type="InterPro" id="IPR025723">
    <property type="entry name" value="ArsA/GET3_ATPase-like"/>
</dbReference>
<evidence type="ECO:0000313" key="5">
    <source>
        <dbReference type="EMBL" id="MXY94595.1"/>
    </source>
</evidence>